<evidence type="ECO:0000259" key="17">
    <source>
        <dbReference type="SMART" id="SM00484"/>
    </source>
</evidence>
<dbReference type="GeneID" id="108411089"/>
<proteinExistence type="inferred from homology"/>
<organism evidence="19 20">
    <name type="scientific">Pygocentrus nattereri</name>
    <name type="common">Red-bellied piranha</name>
    <dbReference type="NCBI Taxonomy" id="42514"/>
    <lineage>
        <taxon>Eukaryota</taxon>
        <taxon>Metazoa</taxon>
        <taxon>Chordata</taxon>
        <taxon>Craniata</taxon>
        <taxon>Vertebrata</taxon>
        <taxon>Euteleostomi</taxon>
        <taxon>Actinopterygii</taxon>
        <taxon>Neopterygii</taxon>
        <taxon>Teleostei</taxon>
        <taxon>Ostariophysi</taxon>
        <taxon>Characiformes</taxon>
        <taxon>Characoidei</taxon>
        <taxon>Pygocentrus</taxon>
    </lineage>
</organism>
<name>A0A3B4CUM9_PYGNA</name>
<keyword evidence="4" id="KW-0540">Nuclease</keyword>
<evidence type="ECO:0000313" key="19">
    <source>
        <dbReference type="Ensembl" id="ENSPNAP00000014229.2"/>
    </source>
</evidence>
<accession>A0A3B4CUM9</accession>
<evidence type="ECO:0000256" key="3">
    <source>
        <dbReference type="ARBA" id="ARBA00022705"/>
    </source>
</evidence>
<keyword evidence="3" id="KW-0235">DNA replication</keyword>
<dbReference type="GO" id="GO:0017108">
    <property type="term" value="F:5'-flap endonuclease activity"/>
    <property type="evidence" value="ECO:0007669"/>
    <property type="project" value="TreeGrafter"/>
</dbReference>
<dbReference type="InterPro" id="IPR036279">
    <property type="entry name" value="5-3_exonuclease_C_sf"/>
</dbReference>
<keyword evidence="8" id="KW-0378">Hydrolase</keyword>
<feature type="compositionally biased region" description="Basic and acidic residues" evidence="16">
    <location>
        <begin position="305"/>
        <end position="322"/>
    </location>
</feature>
<protein>
    <recommendedName>
        <fullName evidence="21">XPG-I domain-containing protein</fullName>
    </recommendedName>
</protein>
<evidence type="ECO:0000259" key="18">
    <source>
        <dbReference type="SMART" id="SM00485"/>
    </source>
</evidence>
<dbReference type="PROSITE" id="PS00841">
    <property type="entry name" value="XPG_1"/>
    <property type="match status" value="1"/>
</dbReference>
<feature type="domain" description="XPG-I" evidence="17">
    <location>
        <begin position="117"/>
        <end position="187"/>
    </location>
</feature>
<evidence type="ECO:0008006" key="21">
    <source>
        <dbReference type="Google" id="ProtNLM"/>
    </source>
</evidence>
<dbReference type="PRINTS" id="PR00853">
    <property type="entry name" value="XPGRADSUPER"/>
</dbReference>
<evidence type="ECO:0000256" key="7">
    <source>
        <dbReference type="ARBA" id="ARBA00022763"/>
    </source>
</evidence>
<dbReference type="InterPro" id="IPR008918">
    <property type="entry name" value="HhH2"/>
</dbReference>
<dbReference type="STRING" id="42514.ENSPNAP00000014229"/>
<dbReference type="SUPFAM" id="SSF47807">
    <property type="entry name" value="5' to 3' exonuclease, C-terminal subdomain"/>
    <property type="match status" value="1"/>
</dbReference>
<dbReference type="Ensembl" id="ENSPNAT00000022047.2">
    <property type="protein sequence ID" value="ENSPNAP00000014229.2"/>
    <property type="gene ID" value="ENSPNAG00000003632.2"/>
</dbReference>
<evidence type="ECO:0000256" key="2">
    <source>
        <dbReference type="ARBA" id="ARBA00022553"/>
    </source>
</evidence>
<evidence type="ECO:0000256" key="10">
    <source>
        <dbReference type="ARBA" id="ARBA00022842"/>
    </source>
</evidence>
<reference evidence="19 20" key="1">
    <citation type="submission" date="2020-10" db="EMBL/GenBank/DDBJ databases">
        <title>Pygocentrus nattereri (red-bellied piranha) genome, fPygNat1, primary haplotype.</title>
        <authorList>
            <person name="Myers G."/>
            <person name="Meyer A."/>
            <person name="Karagic N."/>
            <person name="Pippel M."/>
            <person name="Winkler S."/>
            <person name="Tracey A."/>
            <person name="Wood J."/>
            <person name="Formenti G."/>
            <person name="Howe K."/>
            <person name="Fedrigo O."/>
            <person name="Jarvis E.D."/>
        </authorList>
    </citation>
    <scope>NUCLEOTIDE SEQUENCE [LARGE SCALE GENOMIC DNA]</scope>
</reference>
<dbReference type="GO" id="GO:0006281">
    <property type="term" value="P:DNA repair"/>
    <property type="evidence" value="ECO:0007669"/>
    <property type="project" value="UniProtKB-KW"/>
</dbReference>
<dbReference type="GO" id="GO:0005634">
    <property type="term" value="C:nucleus"/>
    <property type="evidence" value="ECO:0007669"/>
    <property type="project" value="TreeGrafter"/>
</dbReference>
<dbReference type="CDD" id="cd09907">
    <property type="entry name" value="H3TH_FEN1-Euk"/>
    <property type="match status" value="1"/>
</dbReference>
<dbReference type="GO" id="GO:0000287">
    <property type="term" value="F:magnesium ion binding"/>
    <property type="evidence" value="ECO:0007669"/>
    <property type="project" value="TreeGrafter"/>
</dbReference>
<comment type="cofactor">
    <cofactor evidence="1">
        <name>Mg(2+)</name>
        <dbReference type="ChEBI" id="CHEBI:18420"/>
    </cofactor>
</comment>
<keyword evidence="13" id="KW-0539">Nucleus</keyword>
<dbReference type="SMART" id="SM00279">
    <property type="entry name" value="HhH2"/>
    <property type="match status" value="1"/>
</dbReference>
<evidence type="ECO:0000256" key="5">
    <source>
        <dbReference type="ARBA" id="ARBA00022723"/>
    </source>
</evidence>
<dbReference type="InterPro" id="IPR006085">
    <property type="entry name" value="XPG_DNA_repair_N"/>
</dbReference>
<keyword evidence="9" id="KW-0269">Exonuclease</keyword>
<feature type="domain" description="XPG N-terminal" evidence="18">
    <location>
        <begin position="1"/>
        <end position="97"/>
    </location>
</feature>
<evidence type="ECO:0000256" key="1">
    <source>
        <dbReference type="ARBA" id="ARBA00001946"/>
    </source>
</evidence>
<dbReference type="PANTHER" id="PTHR11081">
    <property type="entry name" value="FLAP ENDONUCLEASE FAMILY MEMBER"/>
    <property type="match status" value="1"/>
</dbReference>
<feature type="region of interest" description="Disordered" evidence="16">
    <location>
        <begin position="297"/>
        <end position="322"/>
    </location>
</feature>
<dbReference type="OMA" id="CRQTRME"/>
<dbReference type="Gene3D" id="3.40.50.1010">
    <property type="entry name" value="5'-nuclease"/>
    <property type="match status" value="1"/>
</dbReference>
<evidence type="ECO:0000256" key="15">
    <source>
        <dbReference type="ARBA" id="ARBA00034726"/>
    </source>
</evidence>
<dbReference type="GO" id="GO:0004523">
    <property type="term" value="F:RNA-DNA hybrid ribonuclease activity"/>
    <property type="evidence" value="ECO:0007669"/>
    <property type="project" value="TreeGrafter"/>
</dbReference>
<evidence type="ECO:0000256" key="9">
    <source>
        <dbReference type="ARBA" id="ARBA00022839"/>
    </source>
</evidence>
<dbReference type="InterPro" id="IPR006084">
    <property type="entry name" value="XPG/Rad2"/>
</dbReference>
<evidence type="ECO:0000256" key="11">
    <source>
        <dbReference type="ARBA" id="ARBA00023128"/>
    </source>
</evidence>
<dbReference type="InterPro" id="IPR006086">
    <property type="entry name" value="XPG-I_dom"/>
</dbReference>
<dbReference type="SMART" id="SM00484">
    <property type="entry name" value="XPGI"/>
    <property type="match status" value="1"/>
</dbReference>
<dbReference type="RefSeq" id="XP_037387067.1">
    <property type="nucleotide sequence ID" value="XM_037531170.1"/>
</dbReference>
<keyword evidence="6" id="KW-0255">Endonuclease</keyword>
<dbReference type="GeneTree" id="ENSGT00940000155807"/>
<dbReference type="Proteomes" id="UP001501920">
    <property type="component" value="Chromosome 19"/>
</dbReference>
<dbReference type="Gene3D" id="1.10.150.20">
    <property type="entry name" value="5' to 3' exonuclease, C-terminal subdomain"/>
    <property type="match status" value="1"/>
</dbReference>
<keyword evidence="11" id="KW-0496">Mitochondrion</keyword>
<evidence type="ECO:0000256" key="14">
    <source>
        <dbReference type="ARBA" id="ARBA00029382"/>
    </source>
</evidence>
<evidence type="ECO:0000256" key="12">
    <source>
        <dbReference type="ARBA" id="ARBA00023204"/>
    </source>
</evidence>
<dbReference type="InterPro" id="IPR019974">
    <property type="entry name" value="XPG_CS"/>
</dbReference>
<evidence type="ECO:0000256" key="4">
    <source>
        <dbReference type="ARBA" id="ARBA00022722"/>
    </source>
</evidence>
<feature type="region of interest" description="Disordered" evidence="16">
    <location>
        <begin position="328"/>
        <end position="347"/>
    </location>
</feature>
<evidence type="ECO:0000256" key="13">
    <source>
        <dbReference type="ARBA" id="ARBA00023242"/>
    </source>
</evidence>
<dbReference type="AlphaFoldDB" id="A0A3B4CUM9"/>
<dbReference type="Pfam" id="PF00752">
    <property type="entry name" value="XPG_N"/>
    <property type="match status" value="1"/>
</dbReference>
<reference evidence="19" key="3">
    <citation type="submission" date="2025-09" db="UniProtKB">
        <authorList>
            <consortium name="Ensembl"/>
        </authorList>
    </citation>
    <scope>IDENTIFICATION</scope>
</reference>
<sequence>MGITKLTDLIRGDAPGSVSYREIGHYSGKVIALDTSIVVNQFRSAVPSLHLSPLLGLFFRTLTFLEHDIKPVFVFDGKPPSQKSAVLEKRAQTAGWNSSHRSNTVSTKTQEFLRLLELMGVPRVMAPGDGEALCAHLVRSGVVDAVASEDMDTLAFGGTVLLRQLNAKRDSEVTEYSLPKLLEALQLTQEEFVDLCILLGCDYCDKITGLGPSRALKLIQQHRTIEHVMQNVNRKTHPVPPHWQFKAARRLFLEVPQTEPPKLNWTDPDEEGLVKFLCVEKHVKEERVRGRMEKFRQTLTKRRKQREDEEKAGTTRQSRLDEFFRVTRKRQSADAVGSTLRKRAKAK</sequence>
<evidence type="ECO:0000256" key="8">
    <source>
        <dbReference type="ARBA" id="ARBA00022801"/>
    </source>
</evidence>
<dbReference type="GO" id="GO:0008409">
    <property type="term" value="F:5'-3' exonuclease activity"/>
    <property type="evidence" value="ECO:0007669"/>
    <property type="project" value="TreeGrafter"/>
</dbReference>
<dbReference type="Pfam" id="PF00867">
    <property type="entry name" value="XPG_I"/>
    <property type="match status" value="1"/>
</dbReference>
<keyword evidence="7" id="KW-0227">DNA damage</keyword>
<keyword evidence="12" id="KW-0234">DNA repair</keyword>
<dbReference type="FunFam" id="1.10.150.20:FF:000009">
    <property type="entry name" value="Flap endonuclease 1"/>
    <property type="match status" value="1"/>
</dbReference>
<dbReference type="GO" id="GO:0030145">
    <property type="term" value="F:manganese ion binding"/>
    <property type="evidence" value="ECO:0007669"/>
    <property type="project" value="TreeGrafter"/>
</dbReference>
<keyword evidence="2" id="KW-0597">Phosphoprotein</keyword>
<dbReference type="GO" id="GO:0003677">
    <property type="term" value="F:DNA binding"/>
    <property type="evidence" value="ECO:0007669"/>
    <property type="project" value="InterPro"/>
</dbReference>
<dbReference type="SMART" id="SM00485">
    <property type="entry name" value="XPGN"/>
    <property type="match status" value="1"/>
</dbReference>
<keyword evidence="10" id="KW-0460">Magnesium</keyword>
<keyword evidence="5" id="KW-0479">Metal-binding</keyword>
<dbReference type="GO" id="GO:0006260">
    <property type="term" value="P:DNA replication"/>
    <property type="evidence" value="ECO:0007669"/>
    <property type="project" value="UniProtKB-KW"/>
</dbReference>
<dbReference type="SUPFAM" id="SSF88723">
    <property type="entry name" value="PIN domain-like"/>
    <property type="match status" value="1"/>
</dbReference>
<evidence type="ECO:0000313" key="20">
    <source>
        <dbReference type="Proteomes" id="UP001501920"/>
    </source>
</evidence>
<dbReference type="PANTHER" id="PTHR11081:SF49">
    <property type="entry name" value="FLAP ENDONUCLEASE 1 HOMOLOG-RELATED"/>
    <property type="match status" value="1"/>
</dbReference>
<comment type="similarity">
    <text evidence="15">Belongs to the XPG/RAD2 endonuclease family. FEN1 subfamily.</text>
</comment>
<evidence type="ECO:0000256" key="16">
    <source>
        <dbReference type="SAM" id="MobiDB-lite"/>
    </source>
</evidence>
<dbReference type="InterPro" id="IPR029060">
    <property type="entry name" value="PIN-like_dom_sf"/>
</dbReference>
<evidence type="ECO:0000256" key="6">
    <source>
        <dbReference type="ARBA" id="ARBA00022759"/>
    </source>
</evidence>
<comment type="function">
    <text evidence="14">Structure-specific nuclease with 5'-flap endonuclease and 5'-3' exonuclease activities involved in DNA replication and repair. During DNA replication, cleaves the 5'-overhanging flap structure that is generated by displacement synthesis when DNA polymerase encounters the 5'-end of a downstream Okazaki fragment. It enters the flap from the 5'-end and then tracks to cleave the flap base, leaving a nick for ligation. Also involved in the long patch base excision repair (LP-BER) pathway, by cleaving within the apurinic/apyrimidinic (AP) site-terminated flap. Acts as a genome stabilization factor that prevents flaps from equilibrating into structures that lead to duplications and deletions. Also possesses 5'-3' exonuclease activity on nicked or gapped double-stranded DNA, and exhibits RNase H activity. Also involved in replication and repair of rDNA and in repairing mitochondrial DNA.</text>
</comment>
<keyword evidence="20" id="KW-1185">Reference proteome</keyword>
<reference evidence="19" key="2">
    <citation type="submission" date="2025-08" db="UniProtKB">
        <authorList>
            <consortium name="Ensembl"/>
        </authorList>
    </citation>
    <scope>IDENTIFICATION</scope>
</reference>